<accession>A0AAN1CX52</accession>
<dbReference type="GeneID" id="70913066"/>
<keyword evidence="3" id="KW-1185">Reference proteome</keyword>
<dbReference type="Proteomes" id="UP000092741">
    <property type="component" value="Chromosome 1"/>
</dbReference>
<dbReference type="RefSeq" id="WP_024372739.1">
    <property type="nucleotide sequence ID" value="NZ_ATFJ01000005.1"/>
</dbReference>
<gene>
    <name evidence="2" type="ORF">BA890_03680</name>
</gene>
<name>A0AAN1CX52_VIBNA</name>
<feature type="chain" id="PRO_5042916037" evidence="1">
    <location>
        <begin position="23"/>
        <end position="293"/>
    </location>
</feature>
<sequence length="293" mass="32647">MFRIMTFVSSFFVLFTSFSSSAEPQHWLAKKGETEYMIIGSVHVGDKTMYPLPKNLLEHLSESSGLIIEADVRSNEGAVYPPVSKRTKTILNKTQRQQLIKIAKDLQIPETQLLNAPPWNTALTIQLALVNKLGYVSTEGVDMHLIGLADKNGIPVISLETVQFQIDLITGQPDEGKEMLLSSINEYEAGEELVECLIESWKSGDGSMLEEASLTDKATEEFNEAFLYARNKDWAEKLDIGSILPQKQGRYTVVVGSLHLVGKDNLIDLLAERGFEITPLGNTRKAKCNIQQM</sequence>
<organism evidence="2 3">
    <name type="scientific">Vibrio natriegens NBRC 15636 = ATCC 14048 = DSM 759</name>
    <dbReference type="NCBI Taxonomy" id="1219067"/>
    <lineage>
        <taxon>Bacteria</taxon>
        <taxon>Pseudomonadati</taxon>
        <taxon>Pseudomonadota</taxon>
        <taxon>Gammaproteobacteria</taxon>
        <taxon>Vibrionales</taxon>
        <taxon>Vibrionaceae</taxon>
        <taxon>Vibrio</taxon>
    </lineage>
</organism>
<keyword evidence="1" id="KW-0732">Signal</keyword>
<dbReference type="InterPro" id="IPR047111">
    <property type="entry name" value="YbaP-like"/>
</dbReference>
<evidence type="ECO:0000313" key="2">
    <source>
        <dbReference type="EMBL" id="ANQ13971.1"/>
    </source>
</evidence>
<reference evidence="2 3" key="1">
    <citation type="submission" date="2016-07" db="EMBL/GenBank/DDBJ databases">
        <title>Developing Vibrio natriegens as a novel, fast-growing host for biotechnology.</title>
        <authorList>
            <person name="Weinstock M.T."/>
            <person name="Hesek E.D."/>
            <person name="Wilson C.M."/>
            <person name="Gibson D.G."/>
        </authorList>
    </citation>
    <scope>NUCLEOTIDE SEQUENCE [LARGE SCALE GENOMIC DNA]</scope>
    <source>
        <strain evidence="2 3">ATCC 14048</strain>
    </source>
</reference>
<feature type="signal peptide" evidence="1">
    <location>
        <begin position="1"/>
        <end position="22"/>
    </location>
</feature>
<proteinExistence type="predicted"/>
<protein>
    <submittedName>
        <fullName evidence="2">Polysaccharide biosynthesis protein GumN</fullName>
    </submittedName>
</protein>
<dbReference type="AlphaFoldDB" id="A0AAN1CX52"/>
<dbReference type="Pfam" id="PF01963">
    <property type="entry name" value="TraB_PrgY_gumN"/>
    <property type="match status" value="1"/>
</dbReference>
<dbReference type="PANTHER" id="PTHR40590">
    <property type="entry name" value="CYTOPLASMIC PROTEIN-RELATED"/>
    <property type="match status" value="1"/>
</dbReference>
<dbReference type="InterPro" id="IPR002816">
    <property type="entry name" value="TraB/PrgY/GumN_fam"/>
</dbReference>
<evidence type="ECO:0000256" key="1">
    <source>
        <dbReference type="SAM" id="SignalP"/>
    </source>
</evidence>
<dbReference type="KEGG" id="vna:PN96_09665"/>
<dbReference type="PANTHER" id="PTHR40590:SF1">
    <property type="entry name" value="CYTOPLASMIC PROTEIN"/>
    <property type="match status" value="1"/>
</dbReference>
<evidence type="ECO:0000313" key="3">
    <source>
        <dbReference type="Proteomes" id="UP000092741"/>
    </source>
</evidence>
<dbReference type="EMBL" id="CP016345">
    <property type="protein sequence ID" value="ANQ13971.1"/>
    <property type="molecule type" value="Genomic_DNA"/>
</dbReference>
<dbReference type="CDD" id="cd14789">
    <property type="entry name" value="Tiki"/>
    <property type="match status" value="1"/>
</dbReference>